<dbReference type="GO" id="GO:0005886">
    <property type="term" value="C:plasma membrane"/>
    <property type="evidence" value="ECO:0007669"/>
    <property type="project" value="UniProtKB-SubCell"/>
</dbReference>
<evidence type="ECO:0000256" key="4">
    <source>
        <dbReference type="ARBA" id="ARBA00022475"/>
    </source>
</evidence>
<evidence type="ECO:0000256" key="2">
    <source>
        <dbReference type="ARBA" id="ARBA00009849"/>
    </source>
</evidence>
<proteinExistence type="inferred from homology"/>
<keyword evidence="4" id="KW-1003">Cell membrane</keyword>
<evidence type="ECO:0000313" key="15">
    <source>
        <dbReference type="EMBL" id="ENN70542.1"/>
    </source>
</evidence>
<name>N6TW68_DENPD</name>
<feature type="transmembrane region" description="Helical" evidence="13">
    <location>
        <begin position="217"/>
        <end position="239"/>
    </location>
</feature>
<keyword evidence="9 13" id="KW-0869">Chloride channel</keyword>
<dbReference type="GO" id="GO:0005229">
    <property type="term" value="F:intracellularly calcium-gated chloride channel activity"/>
    <property type="evidence" value="ECO:0007669"/>
    <property type="project" value="TreeGrafter"/>
</dbReference>
<dbReference type="OrthoDB" id="187568at2759"/>
<gene>
    <name evidence="15" type="ORF">YQE_12717</name>
</gene>
<evidence type="ECO:0000256" key="7">
    <source>
        <dbReference type="ARBA" id="ARBA00023065"/>
    </source>
</evidence>
<evidence type="ECO:0000256" key="14">
    <source>
        <dbReference type="SAM" id="MobiDB-lite"/>
    </source>
</evidence>
<evidence type="ECO:0000256" key="11">
    <source>
        <dbReference type="ARBA" id="ARBA00023214"/>
    </source>
</evidence>
<feature type="compositionally biased region" description="Basic residues" evidence="14">
    <location>
        <begin position="524"/>
        <end position="533"/>
    </location>
</feature>
<reference evidence="15" key="1">
    <citation type="journal article" date="2013" name="Genome Biol.">
        <title>Draft genome of the mountain pine beetle, Dendroctonus ponderosae Hopkins, a major forest pest.</title>
        <authorList>
            <person name="Keeling C.I."/>
            <person name="Yuen M.M."/>
            <person name="Liao N.Y."/>
            <person name="Docking T.R."/>
            <person name="Chan S.K."/>
            <person name="Taylor G.A."/>
            <person name="Palmquist D.L."/>
            <person name="Jackman S.D."/>
            <person name="Nguyen A."/>
            <person name="Li M."/>
            <person name="Henderson H."/>
            <person name="Janes J.K."/>
            <person name="Zhao Y."/>
            <person name="Pandoh P."/>
            <person name="Moore R."/>
            <person name="Sperling F.A."/>
            <person name="Huber D.P."/>
            <person name="Birol I."/>
            <person name="Jones S.J."/>
            <person name="Bohlmann J."/>
        </authorList>
    </citation>
    <scope>NUCLEOTIDE SEQUENCE</scope>
</reference>
<keyword evidence="5 13" id="KW-0812">Transmembrane</keyword>
<accession>N6TW68</accession>
<evidence type="ECO:0000256" key="13">
    <source>
        <dbReference type="RuleBase" id="RU361114"/>
    </source>
</evidence>
<comment type="function">
    <text evidence="13">Probable chloride channel.</text>
</comment>
<dbReference type="HOGENOM" id="CLU_023758_3_0_1"/>
<feature type="transmembrane region" description="Helical" evidence="13">
    <location>
        <begin position="88"/>
        <end position="106"/>
    </location>
</feature>
<feature type="transmembrane region" description="Helical" evidence="13">
    <location>
        <begin position="246"/>
        <end position="269"/>
    </location>
</feature>
<evidence type="ECO:0000256" key="9">
    <source>
        <dbReference type="ARBA" id="ARBA00023173"/>
    </source>
</evidence>
<feature type="non-terminal residue" evidence="15">
    <location>
        <position position="1"/>
    </location>
</feature>
<dbReference type="AlphaFoldDB" id="N6TW68"/>
<keyword evidence="11 13" id="KW-0868">Chloride</keyword>
<dbReference type="EMBL" id="KB741291">
    <property type="protein sequence ID" value="ENN70542.1"/>
    <property type="molecule type" value="Genomic_DNA"/>
</dbReference>
<feature type="transmembrane region" description="Helical" evidence="13">
    <location>
        <begin position="390"/>
        <end position="415"/>
    </location>
</feature>
<keyword evidence="10" id="KW-0325">Glycoprotein</keyword>
<keyword evidence="6 13" id="KW-1133">Transmembrane helix</keyword>
<dbReference type="PANTHER" id="PTHR12424">
    <property type="entry name" value="TWEETY-RELATED"/>
    <property type="match status" value="1"/>
</dbReference>
<feature type="transmembrane region" description="Helical" evidence="13">
    <location>
        <begin position="46"/>
        <end position="68"/>
    </location>
</feature>
<sequence length="714" mass="79079">MGARADDPYRPQRLAEWLHRLPHVNASFKEVDSTFDPDSAVYLESLGILASVPAAWLIFTLFILLLYLLTRCCDRKPRPAKSISALKITLAVMSVLCCGVVGLGLYGNDDLHNGVVQALNQARQIDGLVQKIRNQTEAIERQLRVQAKADFAVIRTIFDVPPVSNISALKEVEGHFKRLMDNNTQAANAASDIRTPLMALDIIPKIETGEKLETIRWPFTMTILSILLILCVILVVGVARHNRCALIAFSVCGLLAVIASFLLSSVYLASTVALADFCMAPEKFIENQASADLSREILRHYLNCERARANPFTQRLREAKTTLENMRIELSLIKPKAVKLFPNKGLEQKFSSLKNEINTADTIGTQLTALVDCRTLYTHYLRGTRALCNLGLLGLTYMLISAVLAGLLMTVLVWVDSHTWIYIRKKKDYQQVNEADPYLPPPAATQAIAARTLQRSQGQFPGAPPDTPPPSYAHAALLRPPPMHVAASAPVHEADLLLDGCDTRAQEHHRGAAQMAHLRGHTLGRLPSHHHHHESVSGPNNGKYATLSKQHACKDFPNFKGFTFDQQHQPQQGGNAQQPKNQQQQVQGHELQRTATLGKYSSLGRRPLPQIPDEKARSKPPMPKVPITISGTISETPLNPNSFRSLQRGAWQDSVSSFQPAAQFRSLQRNNGAQIGSGHAQFRSVKIQDQQQAPGDDLYANSENERQLYAVTEL</sequence>
<feature type="compositionally biased region" description="Polar residues" evidence="14">
    <location>
        <begin position="629"/>
        <end position="641"/>
    </location>
</feature>
<evidence type="ECO:0000256" key="1">
    <source>
        <dbReference type="ARBA" id="ARBA00004651"/>
    </source>
</evidence>
<keyword evidence="8 13" id="KW-0472">Membrane</keyword>
<keyword evidence="3 13" id="KW-0813">Transport</keyword>
<evidence type="ECO:0000256" key="10">
    <source>
        <dbReference type="ARBA" id="ARBA00023180"/>
    </source>
</evidence>
<comment type="similarity">
    <text evidence="2 13">Belongs to the tweety family.</text>
</comment>
<dbReference type="InterPro" id="IPR006990">
    <property type="entry name" value="Tweety"/>
</dbReference>
<comment type="subcellular location">
    <subcellularLocation>
        <location evidence="1 13">Cell membrane</location>
        <topology evidence="1 13">Multi-pass membrane protein</topology>
    </subcellularLocation>
</comment>
<dbReference type="Pfam" id="PF04906">
    <property type="entry name" value="Tweety"/>
    <property type="match status" value="1"/>
</dbReference>
<keyword evidence="12 13" id="KW-0407">Ion channel</keyword>
<evidence type="ECO:0000256" key="8">
    <source>
        <dbReference type="ARBA" id="ARBA00023136"/>
    </source>
</evidence>
<feature type="region of interest" description="Disordered" evidence="14">
    <location>
        <begin position="524"/>
        <end position="545"/>
    </location>
</feature>
<feature type="region of interest" description="Disordered" evidence="14">
    <location>
        <begin position="558"/>
        <end position="641"/>
    </location>
</feature>
<dbReference type="GO" id="GO:0034707">
    <property type="term" value="C:chloride channel complex"/>
    <property type="evidence" value="ECO:0007669"/>
    <property type="project" value="UniProtKB-UniRule"/>
</dbReference>
<evidence type="ECO:0000256" key="12">
    <source>
        <dbReference type="ARBA" id="ARBA00023303"/>
    </source>
</evidence>
<dbReference type="PANTHER" id="PTHR12424:SF8">
    <property type="entry name" value="PROTEIN TWEETY"/>
    <property type="match status" value="1"/>
</dbReference>
<feature type="compositionally biased region" description="Low complexity" evidence="14">
    <location>
        <begin position="566"/>
        <end position="589"/>
    </location>
</feature>
<protein>
    <recommendedName>
        <fullName evidence="13">Protein tweety homolog</fullName>
    </recommendedName>
</protein>
<evidence type="ECO:0000256" key="5">
    <source>
        <dbReference type="ARBA" id="ARBA00022692"/>
    </source>
</evidence>
<keyword evidence="7 13" id="KW-0406">Ion transport</keyword>
<dbReference type="CDD" id="cd07912">
    <property type="entry name" value="Tweety_N"/>
    <property type="match status" value="1"/>
</dbReference>
<evidence type="ECO:0000256" key="6">
    <source>
        <dbReference type="ARBA" id="ARBA00022989"/>
    </source>
</evidence>
<evidence type="ECO:0000256" key="3">
    <source>
        <dbReference type="ARBA" id="ARBA00022448"/>
    </source>
</evidence>
<organism evidence="15">
    <name type="scientific">Dendroctonus ponderosae</name>
    <name type="common">Mountain pine beetle</name>
    <dbReference type="NCBI Taxonomy" id="77166"/>
    <lineage>
        <taxon>Eukaryota</taxon>
        <taxon>Metazoa</taxon>
        <taxon>Ecdysozoa</taxon>
        <taxon>Arthropoda</taxon>
        <taxon>Hexapoda</taxon>
        <taxon>Insecta</taxon>
        <taxon>Pterygota</taxon>
        <taxon>Neoptera</taxon>
        <taxon>Endopterygota</taxon>
        <taxon>Coleoptera</taxon>
        <taxon>Polyphaga</taxon>
        <taxon>Cucujiformia</taxon>
        <taxon>Curculionidae</taxon>
        <taxon>Scolytinae</taxon>
        <taxon>Dendroctonus</taxon>
    </lineage>
</organism>
<dbReference type="GO" id="GO:0072320">
    <property type="term" value="F:volume-sensitive chloride channel activity"/>
    <property type="evidence" value="ECO:0007669"/>
    <property type="project" value="TreeGrafter"/>
</dbReference>